<dbReference type="SUPFAM" id="SSF54593">
    <property type="entry name" value="Glyoxalase/Bleomycin resistance protein/Dihydroxybiphenyl dioxygenase"/>
    <property type="match status" value="1"/>
</dbReference>
<feature type="domain" description="VOC" evidence="1">
    <location>
        <begin position="4"/>
        <end position="124"/>
    </location>
</feature>
<proteinExistence type="predicted"/>
<dbReference type="InterPro" id="IPR029068">
    <property type="entry name" value="Glyas_Bleomycin-R_OHBP_Dase"/>
</dbReference>
<name>A0ABP3AYH2_9LIST</name>
<sequence>MIQGIHHVSAFIKDFKTSHHFYHDILGYRLVKNTVNQENLHMRHLFYGDYEGTPGTILTYFEIPRIGHTYNGAAYFGRITLAVPKSSLSFWKERFDRFEVAAEFDQDGLLFADPDGMEFRLLEVDEVIDPGKATRHSEIPAPKQIIQILMANFCVNTPLETEKWLRELGFQGKDGLLGNDGAGSYTQVYPSFLTKKTRFGRGTIDHIAYSLKTKEDVDLLFELAQKLGLEIEEFVDRGYFKSLYLRDPAGLRVEFASMEPGFTLDEQIEDLGETFSLPPFLENKRAEIEAYFGGNL</sequence>
<dbReference type="InterPro" id="IPR037523">
    <property type="entry name" value="VOC_core"/>
</dbReference>
<feature type="domain" description="VOC" evidence="1">
    <location>
        <begin position="147"/>
        <end position="258"/>
    </location>
</feature>
<protein>
    <submittedName>
        <fullName evidence="2">Glyoxalase/bleomycin resistance protein/dioxygenase</fullName>
    </submittedName>
</protein>
<dbReference type="PANTHER" id="PTHR36110">
    <property type="entry name" value="RING-CLEAVING DIOXYGENASE MHQE-RELATED"/>
    <property type="match status" value="1"/>
</dbReference>
<dbReference type="Gene3D" id="3.10.180.10">
    <property type="entry name" value="2,3-Dihydroxybiphenyl 1,2-Dioxygenase, domain 1"/>
    <property type="match status" value="2"/>
</dbReference>
<dbReference type="Pfam" id="PF00903">
    <property type="entry name" value="Glyoxalase"/>
    <property type="match status" value="2"/>
</dbReference>
<dbReference type="RefSeq" id="WP_036097726.1">
    <property type="nucleotide sequence ID" value="NZ_AODF01000024.1"/>
</dbReference>
<dbReference type="InterPro" id="IPR052537">
    <property type="entry name" value="Extradiol_RC_dioxygenase"/>
</dbReference>
<dbReference type="InterPro" id="IPR004360">
    <property type="entry name" value="Glyas_Fos-R_dOase_dom"/>
</dbReference>
<organism evidence="2 3">
    <name type="scientific">Listeria floridensis FSL S10-1187</name>
    <dbReference type="NCBI Taxonomy" id="1265817"/>
    <lineage>
        <taxon>Bacteria</taxon>
        <taxon>Bacillati</taxon>
        <taxon>Bacillota</taxon>
        <taxon>Bacilli</taxon>
        <taxon>Bacillales</taxon>
        <taxon>Listeriaceae</taxon>
        <taxon>Listeria</taxon>
    </lineage>
</organism>
<evidence type="ECO:0000259" key="1">
    <source>
        <dbReference type="PROSITE" id="PS51819"/>
    </source>
</evidence>
<comment type="caution">
    <text evidence="2">The sequence shown here is derived from an EMBL/GenBank/DDBJ whole genome shotgun (WGS) entry which is preliminary data.</text>
</comment>
<dbReference type="Proteomes" id="UP000019249">
    <property type="component" value="Unassembled WGS sequence"/>
</dbReference>
<dbReference type="EMBL" id="AODF01000024">
    <property type="protein sequence ID" value="EUJ30312.1"/>
    <property type="molecule type" value="Genomic_DNA"/>
</dbReference>
<accession>A0ABP3AYH2</accession>
<gene>
    <name evidence="2" type="ORF">MFLO_10833</name>
</gene>
<dbReference type="PANTHER" id="PTHR36110:SF4">
    <property type="entry name" value="RING-CLEAVING DIOXYGENASE MHQA-RELATED"/>
    <property type="match status" value="1"/>
</dbReference>
<evidence type="ECO:0000313" key="3">
    <source>
        <dbReference type="Proteomes" id="UP000019249"/>
    </source>
</evidence>
<evidence type="ECO:0000313" key="2">
    <source>
        <dbReference type="EMBL" id="EUJ30312.1"/>
    </source>
</evidence>
<keyword evidence="3" id="KW-1185">Reference proteome</keyword>
<reference evidence="2 3" key="1">
    <citation type="journal article" date="2014" name="Int. J. Syst. Evol. Microbiol.">
        <title>Listeria floridensis sp. nov., Listeria aquatica sp. nov., Listeria cornellensis sp. nov., Listeria riparia sp. nov. and Listeria grandensis sp. nov., from agricultural and natural environments.</title>
        <authorList>
            <person name="den Bakker H.C."/>
            <person name="Warchocki S."/>
            <person name="Wright E.M."/>
            <person name="Allred A.F."/>
            <person name="Ahlstrom C."/>
            <person name="Manuel C.S."/>
            <person name="Stasiewicz M.J."/>
            <person name="Burrell A."/>
            <person name="Roof S."/>
            <person name="Strawn L."/>
            <person name="Fortes E.D."/>
            <person name="Nightingale K.K."/>
            <person name="Kephart D."/>
            <person name="Wiedmann M."/>
        </authorList>
    </citation>
    <scope>NUCLEOTIDE SEQUENCE [LARGE SCALE GENOMIC DNA]</scope>
    <source>
        <strain evidence="2 3">FSL S10-1187</strain>
    </source>
</reference>
<dbReference type="PROSITE" id="PS51819">
    <property type="entry name" value="VOC"/>
    <property type="match status" value="2"/>
</dbReference>